<reference evidence="2" key="1">
    <citation type="submission" date="2021-12" db="EMBL/GenBank/DDBJ databases">
        <authorList>
            <person name="King R."/>
        </authorList>
    </citation>
    <scope>NUCLEOTIDE SEQUENCE</scope>
</reference>
<protein>
    <recommendedName>
        <fullName evidence="4">DUF4806 domain-containing protein</fullName>
    </recommendedName>
</protein>
<feature type="region of interest" description="Disordered" evidence="1">
    <location>
        <begin position="939"/>
        <end position="970"/>
    </location>
</feature>
<evidence type="ECO:0000256" key="1">
    <source>
        <dbReference type="SAM" id="MobiDB-lite"/>
    </source>
</evidence>
<accession>A0A9P0B422</accession>
<feature type="region of interest" description="Disordered" evidence="1">
    <location>
        <begin position="843"/>
        <end position="922"/>
    </location>
</feature>
<dbReference type="Proteomes" id="UP001154078">
    <property type="component" value="Chromosome 4"/>
</dbReference>
<proteinExistence type="predicted"/>
<feature type="compositionally biased region" description="Low complexity" evidence="1">
    <location>
        <begin position="909"/>
        <end position="919"/>
    </location>
</feature>
<sequence>MNMEDTFCAERQVKMRKDLHKISKRQMRRRVNVDFKSLKSLLSNVKVNGALKQDGKIINETNIVENAISFNSSRSRIDEVVGGNTVLTKSEKLKVDNGVSETHNDAHIDPNILPQMNSSIESEIRGWAIKYNVTTHCLNALLGILRNHIVGSSLPKDCRTLMHTPKLSSILKMDPGLYKHFGIEKAIRCLFLKNNIVEFHNNVVEIGLNIDGLPISNSSKSQFWPILITIRNLPNKAHSQVFPVGIYYGTGKPKSLQDFMQPFINDIENLKNNGLHLCNKNLAVQVVNIICDAPAKAYLLNVKAHNGYHGCNYCTDEGDFINRRMVFLQRNADLRTDESFRLRSDEEYHRDGPSPLEQIGIGLVSSVPLDYMHLICIGVIKRLIIFWVKGPRDLRLSVEAMSSMNSNIRNIREYIPEEFSRLPRPLEEIDYWKATELRLFVLYTGALVLRGHLPRIYYNHFLLLHCASKILVSVDTYLTSNDLAKKLLNKFVQQYAELYGSEFVTHNVHNLIHISDHTKVHGTLDEFSAFPYENYLQHLKKLFRKSPNALQQVCNRLEEEVSFLGEQRKEAFNYSLPILTGEIENFSDKYKIYKTLRVEDLLIKINGKDNYLMLKSNKFVEVQSIVKKEQFIILVVKSFLEISPLYVNPCESSLLTEVLAEHYFSEPFEVEYSEVKFKCMYIPVASNNKAALLALKHKVLYYFTWAIFPKRTLILFFRLIGTKKLLMGTYSFWPKSKVQQKNVCALISKAKEVDKDWELFPILFYMGHFPEEDTYSVFPSNWYKEAADGNTYSFWPKSKVQQKNICALISKAKEVDKDWELFPVTVLGKYTTYDEARQREAHLQKLSGSESDGKKSLGRGKRKKTLRRLSYSSDDDNLQPGDEQIIVPSRKVSKPKETHAKNTLPAISQPPSSSPSSSSREQCVIEQDYMEIEDIENNLSGSSEDLNPDDSDLESNKISEDGQPEQPLEPSSFRILAQYAKEVIIEDKTLETKEDIILKELVNIKNYVVANNKALDEIKLLILNGSSTSPNCGNMQELETMLATSEDLQVQVMQMLLKLGGENGRKFIRQSYRKLFSTVLEKQCSWTGAKENKKIKDLLVVKVVKEASMKLFHLSECDFDKESKEWFRTAKQRSKRFLAKFGHENEAEN</sequence>
<evidence type="ECO:0000313" key="3">
    <source>
        <dbReference type="Proteomes" id="UP001154078"/>
    </source>
</evidence>
<feature type="compositionally biased region" description="Basic residues" evidence="1">
    <location>
        <begin position="856"/>
        <end position="867"/>
    </location>
</feature>
<gene>
    <name evidence="2" type="ORF">MELIAE_LOCUS6126</name>
</gene>
<evidence type="ECO:0008006" key="4">
    <source>
        <dbReference type="Google" id="ProtNLM"/>
    </source>
</evidence>
<keyword evidence="3" id="KW-1185">Reference proteome</keyword>
<dbReference type="EMBL" id="OV121135">
    <property type="protein sequence ID" value="CAH0554577.1"/>
    <property type="molecule type" value="Genomic_DNA"/>
</dbReference>
<dbReference type="PANTHER" id="PTHR33053:SF24">
    <property type="entry name" value="TRANSPOSASE DOMAIN-CONTAINING PROTEIN"/>
    <property type="match status" value="1"/>
</dbReference>
<organism evidence="2 3">
    <name type="scientific">Brassicogethes aeneus</name>
    <name type="common">Rape pollen beetle</name>
    <name type="synonym">Meligethes aeneus</name>
    <dbReference type="NCBI Taxonomy" id="1431903"/>
    <lineage>
        <taxon>Eukaryota</taxon>
        <taxon>Metazoa</taxon>
        <taxon>Ecdysozoa</taxon>
        <taxon>Arthropoda</taxon>
        <taxon>Hexapoda</taxon>
        <taxon>Insecta</taxon>
        <taxon>Pterygota</taxon>
        <taxon>Neoptera</taxon>
        <taxon>Endopterygota</taxon>
        <taxon>Coleoptera</taxon>
        <taxon>Polyphaga</taxon>
        <taxon>Cucujiformia</taxon>
        <taxon>Nitidulidae</taxon>
        <taxon>Meligethinae</taxon>
        <taxon>Brassicogethes</taxon>
    </lineage>
</organism>
<dbReference type="PANTHER" id="PTHR33053">
    <property type="entry name" value="PROTEIN, PUTATIVE-RELATED"/>
    <property type="match status" value="1"/>
</dbReference>
<dbReference type="OrthoDB" id="6576929at2759"/>
<evidence type="ECO:0000313" key="2">
    <source>
        <dbReference type="EMBL" id="CAH0554577.1"/>
    </source>
</evidence>
<name>A0A9P0B422_BRAAE</name>
<dbReference type="AlphaFoldDB" id="A0A9P0B422"/>